<dbReference type="AlphaFoldDB" id="W1Q0Y2"/>
<dbReference type="eggNOG" id="ENOG502QSXK">
    <property type="taxonomic scope" value="Eukaryota"/>
</dbReference>
<evidence type="ECO:0000313" key="4">
    <source>
        <dbReference type="Proteomes" id="UP000017836"/>
    </source>
</evidence>
<feature type="chain" id="PRO_5004807920" description="Peptide N-acetyl-beta-D-glucosaminyl asparaginase amidase A N-terminal domain-containing protein" evidence="1">
    <location>
        <begin position="24"/>
        <end position="615"/>
    </location>
</feature>
<dbReference type="EMBL" id="KI392560">
    <property type="protein sequence ID" value="ERN13870.1"/>
    <property type="molecule type" value="Genomic_DNA"/>
</dbReference>
<name>W1Q0Y2_AMBTC</name>
<dbReference type="Pfam" id="PF12222">
    <property type="entry name" value="PNGaseA"/>
    <property type="match status" value="1"/>
</dbReference>
<proteinExistence type="predicted"/>
<dbReference type="Gramene" id="ERN13870">
    <property type="protein sequence ID" value="ERN13870"/>
    <property type="gene ID" value="AMTR_s00021p00030140"/>
</dbReference>
<evidence type="ECO:0000313" key="3">
    <source>
        <dbReference type="EMBL" id="ERN13870.1"/>
    </source>
</evidence>
<dbReference type="HOGENOM" id="CLU_011027_1_1_1"/>
<keyword evidence="1" id="KW-0732">Signal</keyword>
<sequence length="615" mass="68915">MATFSLMALVSFLMFLLTQPLSSNANLYKTSLFRSKLPEPIHDAPTVYFEVTKDIQTHHKKPCSSLLVLQHDFGQTYGKPPVTASYNPPKTCSNWSKVVLEWTSTCKGRQFDRIFGVWLGGVEILRSCTAEPRATGIIWTVKKDITRYSSLLKQPNNLSIYLGNLVDNTYTGIYHANVTIHFYPPETHGGLDKIHSKRLNYASSFDSLADLILPISRSPPLNDGLWFLVENSTDVQGKEFKIPPNAYRAVLEVYVSFHSSDEFWYGNPPNNYIEANNLTATPGNGPFREVVVSLDGRVVGAVWPFTVVYTGGVNPLLWRPITGIGSFDLPSYDIDITPFLGSILDEKYHSLGFGVTNGLSVWFIDANLHLWLDSRSEKTKGKLFKYKAPAIKPTLVSDFKGLNGVFWTNADRYIDSTGWVKSSYGKITTHVFHGFTYMNEMVFGKNGSMQIVNQKIGNNYGVYAMVPSANIYYMQSFRSFPLYLYTDTVDQDNDTYSFVSNISLGFNTDSFKGARFGFFVEYLRNLQEGEGKMLVKGNLVTSGIASTEQAYKYDSSEGCYFRTVGSKNYTILFDQSGNICGKKLPSYSAVGFGSMPYHLARRAFLASHSHSPHGD</sequence>
<reference evidence="4" key="1">
    <citation type="journal article" date="2013" name="Science">
        <title>The Amborella genome and the evolution of flowering plants.</title>
        <authorList>
            <consortium name="Amborella Genome Project"/>
        </authorList>
    </citation>
    <scope>NUCLEOTIDE SEQUENCE [LARGE SCALE GENOMIC DNA]</scope>
</reference>
<evidence type="ECO:0000256" key="1">
    <source>
        <dbReference type="SAM" id="SignalP"/>
    </source>
</evidence>
<dbReference type="PANTHER" id="PTHR31104">
    <property type="entry name" value="PEPTIDE-N4-(N-ACETYL-BETA-GLUCOSAMINYL)ASPARAGINE AMIDASE A PROTEIN"/>
    <property type="match status" value="1"/>
</dbReference>
<evidence type="ECO:0000259" key="2">
    <source>
        <dbReference type="Pfam" id="PF12222"/>
    </source>
</evidence>
<dbReference type="InterPro" id="IPR056948">
    <property type="entry name" value="PNGaseA_N"/>
</dbReference>
<dbReference type="KEGG" id="atr:18442123"/>
<dbReference type="InterPro" id="IPR021102">
    <property type="entry name" value="PNGase_A"/>
</dbReference>
<dbReference type="Pfam" id="PF25156">
    <property type="entry name" value="PNGase_A_C"/>
    <property type="match status" value="1"/>
</dbReference>
<organism evidence="3 4">
    <name type="scientific">Amborella trichopoda</name>
    <dbReference type="NCBI Taxonomy" id="13333"/>
    <lineage>
        <taxon>Eukaryota</taxon>
        <taxon>Viridiplantae</taxon>
        <taxon>Streptophyta</taxon>
        <taxon>Embryophyta</taxon>
        <taxon>Tracheophyta</taxon>
        <taxon>Spermatophyta</taxon>
        <taxon>Magnoliopsida</taxon>
        <taxon>Amborellales</taxon>
        <taxon>Amborellaceae</taxon>
        <taxon>Amborella</taxon>
    </lineage>
</organism>
<keyword evidence="4" id="KW-1185">Reference proteome</keyword>
<dbReference type="OrthoDB" id="339900at2759"/>
<dbReference type="Proteomes" id="UP000017836">
    <property type="component" value="Unassembled WGS sequence"/>
</dbReference>
<feature type="domain" description="Peptide N-acetyl-beta-D-glucosaminyl asparaginase amidase A N-terminal" evidence="2">
    <location>
        <begin position="58"/>
        <end position="388"/>
    </location>
</feature>
<dbReference type="OMA" id="WTGGWSN"/>
<accession>W1Q0Y2</accession>
<gene>
    <name evidence="3" type="ORF">AMTR_s00021p00030140</name>
</gene>
<protein>
    <recommendedName>
        <fullName evidence="2">Peptide N-acetyl-beta-D-glucosaminyl asparaginase amidase A N-terminal domain-containing protein</fullName>
    </recommendedName>
</protein>
<feature type="signal peptide" evidence="1">
    <location>
        <begin position="1"/>
        <end position="23"/>
    </location>
</feature>